<feature type="compositionally biased region" description="Polar residues" evidence="2">
    <location>
        <begin position="340"/>
        <end position="354"/>
    </location>
</feature>
<feature type="compositionally biased region" description="Polar residues" evidence="2">
    <location>
        <begin position="127"/>
        <end position="145"/>
    </location>
</feature>
<feature type="region of interest" description="Disordered" evidence="2">
    <location>
        <begin position="542"/>
        <end position="562"/>
    </location>
</feature>
<feature type="region of interest" description="Disordered" evidence="2">
    <location>
        <begin position="983"/>
        <end position="1055"/>
    </location>
</feature>
<feature type="compositionally biased region" description="Low complexity" evidence="2">
    <location>
        <begin position="510"/>
        <end position="522"/>
    </location>
</feature>
<dbReference type="EMBL" id="JAVRQU010000001">
    <property type="protein sequence ID" value="KAK5707922.1"/>
    <property type="molecule type" value="Genomic_DNA"/>
</dbReference>
<evidence type="ECO:0000313" key="4">
    <source>
        <dbReference type="EMBL" id="KAK5707922.1"/>
    </source>
</evidence>
<feature type="compositionally biased region" description="Low complexity" evidence="2">
    <location>
        <begin position="1073"/>
        <end position="1085"/>
    </location>
</feature>
<feature type="compositionally biased region" description="Polar residues" evidence="2">
    <location>
        <begin position="983"/>
        <end position="1004"/>
    </location>
</feature>
<proteinExistence type="predicted"/>
<gene>
    <name evidence="4" type="ORF">LTR97_000461</name>
</gene>
<reference evidence="4" key="1">
    <citation type="submission" date="2023-08" db="EMBL/GenBank/DDBJ databases">
        <title>Black Yeasts Isolated from many extreme environments.</title>
        <authorList>
            <person name="Coleine C."/>
            <person name="Stajich J.E."/>
            <person name="Selbmann L."/>
        </authorList>
    </citation>
    <scope>NUCLEOTIDE SEQUENCE</scope>
    <source>
        <strain evidence="4">CCFEE 5810</strain>
    </source>
</reference>
<evidence type="ECO:0000256" key="1">
    <source>
        <dbReference type="PIRSR" id="PIRSR632852-1"/>
    </source>
</evidence>
<feature type="compositionally biased region" description="Basic and acidic residues" evidence="2">
    <location>
        <begin position="201"/>
        <end position="213"/>
    </location>
</feature>
<name>A0AAN7WEI5_9PEZI</name>
<feature type="region of interest" description="Disordered" evidence="2">
    <location>
        <begin position="58"/>
        <end position="296"/>
    </location>
</feature>
<evidence type="ECO:0000259" key="3">
    <source>
        <dbReference type="Pfam" id="PF13532"/>
    </source>
</evidence>
<dbReference type="GO" id="GO:0008198">
    <property type="term" value="F:ferrous iron binding"/>
    <property type="evidence" value="ECO:0007669"/>
    <property type="project" value="TreeGrafter"/>
</dbReference>
<feature type="region of interest" description="Disordered" evidence="2">
    <location>
        <begin position="311"/>
        <end position="330"/>
    </location>
</feature>
<sequence length="1348" mass="146957">MAPKRFLDMPVGDVPANYGRSFSTRPKKTVNYGATGEDVGIEIESLAGATQPVKMTNVTKTSAAASTLKKKREDPSSATAEQSNPRPAKKARMTKDEVAPKTGMRTRQTLSKAVSVKREPIPKRTTKPLSNARTRVSKRNNSTGGNPEPAVPETPLRKSTRTDRNAQPHGSASPHGSVASSATMVDEGCLPDELETVNNKTGDEPHTKLDHSALPDPLALPERTQASFEEVVSSAQVDASPLPPPHADFSQVTASLSSGVPLSERPYERTRARTQSRAEKELSGRPESSIPEFNSTAASFEAVTTSTNLGVLEGNLPHSSAGESGIVQPTPSDRMALITNAYTPASSDDTQLPEKTQDLVSADQVDKLETASATLPDQPQTSNMVVTSISTPTLSVPAPSTARRQSERSCSKPKSYYPSSSSCDEYAEGEDPRPQADTALSKKLKSSESLDSSLPEMVAADGQRGTAMVTLRVRVTPEMTVKWEGEAAATKLAQREKVAASKRRSRQRLSAAKAAATNSDSAPVGQATPNAASRALVVAKSTATPSRVRKVANKPTAALPTSQTEEADHLLLSEVEPKLLDLARALTHRSPLGIKPKPSGSPQVWADSRQALCETVPYFKKPQGGCHSNDKHVYAFIFDGVGHCREYMDNDVIIARAGGGMESDSSGGMSQSRNQVMSDSQVQSVLNDIKLQNPLIIICGDKNTGAQCQMPHKYNVLGWYKPTMVWAEKTAGKGKRSWNTIKYRFERLTASDPWYTPQVIPSMDTAAAGELVQKTCAGCQQNFPQLYLAGWTCLDSACERFWKLEGGQDVPCGKLLYNPAFLLDRTPWQNEKEPYSVVPAFPDIGKAVGDNLTYINTRGVVCPECGRCNQRYLFKGWRCDGPDCQWSGLWPHHQPIMPTALHVPWGSSGHGPALARNKHEGGVDVTIRHSHNYKILTYSFPSIEGSFVHAIANDNVNSEPLGPNEMLAELQTVDMGLERRRFGTSTAQSKLPVTPSRIVTTSAGLLTPSVDDQSESTNPPTTTERNAGATDSLTMVTPVTPPTEQSPDTIEHDSIPEDTIVSPSVAIPAGLLTPPQETSQPTEQPAALSGETVESSTKPADVEEGDFMTAFSMNYGMPYKFVATGASKSFDDEKAPWPVRECRSRLNWALKEFLPNARVGDKLDLNEELIFAYMEGQKIEYHDDGEEGLGPTIATLSLGGKAKMHMRLKAKHHFGCSKTGVLTADRPVPGSVEYEKRLQAWEELQQIKESDRATYQRRIKEIPKELEIYDKRNKRPEDLVTVTLGHGDIIIMNGYQIQKYLEHKVVPEGYLRFALTCRTVLEHHLKEHERPSYSVGPDTIGYEGSRLQ</sequence>
<dbReference type="InterPro" id="IPR032852">
    <property type="entry name" value="ALKBH2"/>
</dbReference>
<protein>
    <recommendedName>
        <fullName evidence="3">Alpha-ketoglutarate-dependent dioxygenase AlkB-like domain-containing protein</fullName>
    </recommendedName>
</protein>
<dbReference type="PANTHER" id="PTHR31573:SF4">
    <property type="entry name" value="FE2OG DIOXYGENASE DOMAIN-CONTAINING PROTEIN"/>
    <property type="match status" value="1"/>
</dbReference>
<dbReference type="PANTHER" id="PTHR31573">
    <property type="entry name" value="ALPHA-KETOGLUTARATE-DEPENDENT DIOXYGENASE ALKB HOMOLOG 2"/>
    <property type="match status" value="1"/>
</dbReference>
<feature type="compositionally biased region" description="Polar residues" evidence="2">
    <location>
        <begin position="317"/>
        <end position="330"/>
    </location>
</feature>
<feature type="binding site" evidence="1">
    <location>
        <position position="1173"/>
    </location>
    <ligand>
        <name>2-oxoglutarate</name>
        <dbReference type="ChEBI" id="CHEBI:16810"/>
    </ligand>
</feature>
<feature type="compositionally biased region" description="Low complexity" evidence="2">
    <location>
        <begin position="412"/>
        <end position="423"/>
    </location>
</feature>
<comment type="caution">
    <text evidence="4">The sequence shown here is derived from an EMBL/GenBank/DDBJ whole genome shotgun (WGS) entry which is preliminary data.</text>
</comment>
<dbReference type="GO" id="GO:0006307">
    <property type="term" value="P:DNA alkylation repair"/>
    <property type="evidence" value="ECO:0007669"/>
    <property type="project" value="TreeGrafter"/>
</dbReference>
<feature type="binding site" evidence="1">
    <location>
        <position position="1182"/>
    </location>
    <ligand>
        <name>2-oxoglutarate</name>
        <dbReference type="ChEBI" id="CHEBI:16810"/>
    </ligand>
</feature>
<feature type="compositionally biased region" description="Polar residues" evidence="2">
    <location>
        <begin position="250"/>
        <end position="260"/>
    </location>
</feature>
<dbReference type="Gene3D" id="2.60.120.590">
    <property type="entry name" value="Alpha-ketoglutarate-dependent dioxygenase AlkB-like"/>
    <property type="match status" value="1"/>
</dbReference>
<dbReference type="GO" id="GO:0051747">
    <property type="term" value="F:cytosine C-5 DNA demethylase activity"/>
    <property type="evidence" value="ECO:0007669"/>
    <property type="project" value="TreeGrafter"/>
</dbReference>
<feature type="compositionally biased region" description="Polar residues" evidence="2">
    <location>
        <begin position="76"/>
        <end position="85"/>
    </location>
</feature>
<feature type="compositionally biased region" description="Polar residues" evidence="2">
    <location>
        <begin position="1015"/>
        <end position="1048"/>
    </location>
</feature>
<feature type="compositionally biased region" description="Polar residues" evidence="2">
    <location>
        <begin position="371"/>
        <end position="394"/>
    </location>
</feature>
<dbReference type="InterPro" id="IPR037151">
    <property type="entry name" value="AlkB-like_sf"/>
</dbReference>
<feature type="region of interest" description="Disordered" evidence="2">
    <location>
        <begin position="490"/>
        <end position="528"/>
    </location>
</feature>
<dbReference type="Proteomes" id="UP001310594">
    <property type="component" value="Unassembled WGS sequence"/>
</dbReference>
<evidence type="ECO:0000256" key="2">
    <source>
        <dbReference type="SAM" id="MobiDB-lite"/>
    </source>
</evidence>
<organism evidence="4 5">
    <name type="scientific">Elasticomyces elasticus</name>
    <dbReference type="NCBI Taxonomy" id="574655"/>
    <lineage>
        <taxon>Eukaryota</taxon>
        <taxon>Fungi</taxon>
        <taxon>Dikarya</taxon>
        <taxon>Ascomycota</taxon>
        <taxon>Pezizomycotina</taxon>
        <taxon>Dothideomycetes</taxon>
        <taxon>Dothideomycetidae</taxon>
        <taxon>Mycosphaerellales</taxon>
        <taxon>Teratosphaeriaceae</taxon>
        <taxon>Elasticomyces</taxon>
    </lineage>
</organism>
<feature type="region of interest" description="Disordered" evidence="2">
    <location>
        <begin position="1"/>
        <end position="25"/>
    </location>
</feature>
<dbReference type="SUPFAM" id="SSF51197">
    <property type="entry name" value="Clavaminate synthase-like"/>
    <property type="match status" value="1"/>
</dbReference>
<dbReference type="InterPro" id="IPR027450">
    <property type="entry name" value="AlkB-like"/>
</dbReference>
<feature type="region of interest" description="Disordered" evidence="2">
    <location>
        <begin position="1069"/>
        <end position="1101"/>
    </location>
</feature>
<feature type="region of interest" description="Disordered" evidence="2">
    <location>
        <begin position="339"/>
        <end position="463"/>
    </location>
</feature>
<evidence type="ECO:0000313" key="5">
    <source>
        <dbReference type="Proteomes" id="UP001310594"/>
    </source>
</evidence>
<feature type="compositionally biased region" description="Basic and acidic residues" evidence="2">
    <location>
        <begin position="265"/>
        <end position="284"/>
    </location>
</feature>
<dbReference type="Pfam" id="PF13532">
    <property type="entry name" value="2OG-FeII_Oxy_2"/>
    <property type="match status" value="1"/>
</dbReference>
<dbReference type="GO" id="GO:0035516">
    <property type="term" value="F:broad specificity oxidative DNA demethylase activity"/>
    <property type="evidence" value="ECO:0007669"/>
    <property type="project" value="TreeGrafter"/>
</dbReference>
<feature type="domain" description="Alpha-ketoglutarate-dependent dioxygenase AlkB-like" evidence="3">
    <location>
        <begin position="1138"/>
        <end position="1307"/>
    </location>
</feature>
<accession>A0AAN7WEI5</accession>